<organism evidence="4 5">
    <name type="scientific">Tribonema minus</name>
    <dbReference type="NCBI Taxonomy" id="303371"/>
    <lineage>
        <taxon>Eukaryota</taxon>
        <taxon>Sar</taxon>
        <taxon>Stramenopiles</taxon>
        <taxon>Ochrophyta</taxon>
        <taxon>PX clade</taxon>
        <taxon>Xanthophyceae</taxon>
        <taxon>Tribonematales</taxon>
        <taxon>Tribonemataceae</taxon>
        <taxon>Tribonema</taxon>
    </lineage>
</organism>
<dbReference type="PROSITE" id="PS00022">
    <property type="entry name" value="EGF_1"/>
    <property type="match status" value="2"/>
</dbReference>
<evidence type="ECO:0000256" key="2">
    <source>
        <dbReference type="SAM" id="SignalP"/>
    </source>
</evidence>
<keyword evidence="2" id="KW-0732">Signal</keyword>
<keyword evidence="5" id="KW-1185">Reference proteome</keyword>
<dbReference type="PROSITE" id="PS01186">
    <property type="entry name" value="EGF_2"/>
    <property type="match status" value="1"/>
</dbReference>
<feature type="disulfide bond" evidence="1">
    <location>
        <begin position="297"/>
        <end position="306"/>
    </location>
</feature>
<feature type="signal peptide" evidence="2">
    <location>
        <begin position="1"/>
        <end position="20"/>
    </location>
</feature>
<dbReference type="AlphaFoldDB" id="A0A836CCT3"/>
<evidence type="ECO:0000313" key="4">
    <source>
        <dbReference type="EMBL" id="KAG5179396.1"/>
    </source>
</evidence>
<comment type="caution">
    <text evidence="4">The sequence shown here is derived from an EMBL/GenBank/DDBJ whole genome shotgun (WGS) entry which is preliminary data.</text>
</comment>
<sequence>MQTSLMSLALMLAPLLLCGAIEPPERVLPSQSLAEAAAGLDIGCNKGVLTVTQLDMGAGLCPMLVCCPKNCPLCADRANCLKHADDPSCCPKQDIATTLLHIDTGLSDIEVSCRYKAPPCTMPPADDPCVGTQASMCRQDARCGVRYISDDPSYVQGTTTSTDNGCIGTESYCACPAGFTGRRCERKCKKGQTACGYEVISYHSKGFTPNDICCARNQVCMRVAERFGFKTLCLPEGHPNDSGTVCVRVAERYGFKTRCLPKGHPKKCTLNPCQNGGRCVNLNEYQQDQYGAYVCRCAKGFHGALCQFKDK</sequence>
<dbReference type="Proteomes" id="UP000664859">
    <property type="component" value="Unassembled WGS sequence"/>
</dbReference>
<evidence type="ECO:0000313" key="5">
    <source>
        <dbReference type="Proteomes" id="UP000664859"/>
    </source>
</evidence>
<reference evidence="4" key="1">
    <citation type="submission" date="2021-02" db="EMBL/GenBank/DDBJ databases">
        <title>First Annotated Genome of the Yellow-green Alga Tribonema minus.</title>
        <authorList>
            <person name="Mahan K.M."/>
        </authorList>
    </citation>
    <scope>NUCLEOTIDE SEQUENCE</scope>
    <source>
        <strain evidence="4">UTEX B ZZ1240</strain>
    </source>
</reference>
<evidence type="ECO:0000256" key="1">
    <source>
        <dbReference type="PROSITE-ProRule" id="PRU00076"/>
    </source>
</evidence>
<proteinExistence type="predicted"/>
<keyword evidence="1" id="KW-0245">EGF-like domain</keyword>
<feature type="domain" description="EGF-like" evidence="3">
    <location>
        <begin position="264"/>
        <end position="307"/>
    </location>
</feature>
<dbReference type="Pfam" id="PF00008">
    <property type="entry name" value="EGF"/>
    <property type="match status" value="1"/>
</dbReference>
<accession>A0A836CCT3</accession>
<dbReference type="Gene3D" id="2.10.25.10">
    <property type="entry name" value="Laminin"/>
    <property type="match status" value="1"/>
</dbReference>
<comment type="caution">
    <text evidence="1">Lacks conserved residue(s) required for the propagation of feature annotation.</text>
</comment>
<keyword evidence="1" id="KW-1015">Disulfide bond</keyword>
<dbReference type="SUPFAM" id="SSF57196">
    <property type="entry name" value="EGF/Laminin"/>
    <property type="match status" value="1"/>
</dbReference>
<dbReference type="OrthoDB" id="430340at2759"/>
<protein>
    <recommendedName>
        <fullName evidence="3">EGF-like domain-containing protein</fullName>
    </recommendedName>
</protein>
<name>A0A836CCT3_9STRA</name>
<dbReference type="SMART" id="SM00181">
    <property type="entry name" value="EGF"/>
    <property type="match status" value="2"/>
</dbReference>
<dbReference type="PROSITE" id="PS50026">
    <property type="entry name" value="EGF_3"/>
    <property type="match status" value="1"/>
</dbReference>
<feature type="chain" id="PRO_5032270673" description="EGF-like domain-containing protein" evidence="2">
    <location>
        <begin position="21"/>
        <end position="311"/>
    </location>
</feature>
<dbReference type="CDD" id="cd00054">
    <property type="entry name" value="EGF_CA"/>
    <property type="match status" value="1"/>
</dbReference>
<gene>
    <name evidence="4" type="ORF">JKP88DRAFT_349939</name>
</gene>
<dbReference type="InterPro" id="IPR000742">
    <property type="entry name" value="EGF"/>
</dbReference>
<dbReference type="EMBL" id="JAFCMP010000468">
    <property type="protein sequence ID" value="KAG5179396.1"/>
    <property type="molecule type" value="Genomic_DNA"/>
</dbReference>
<evidence type="ECO:0000259" key="3">
    <source>
        <dbReference type="PROSITE" id="PS50026"/>
    </source>
</evidence>